<feature type="domain" description="Polysaccharide biosynthesis enzyme WcbI" evidence="1">
    <location>
        <begin position="5"/>
        <end position="217"/>
    </location>
</feature>
<reference evidence="2 3" key="1">
    <citation type="journal article" date="2009" name="Stand. Genomic Sci.">
        <title>Complete genome sequence of Desulfomicrobium baculatum type strain (X).</title>
        <authorList>
            <person name="Copeland A."/>
            <person name="Spring S."/>
            <person name="Goker M."/>
            <person name="Schneider S."/>
            <person name="Lapidus A."/>
            <person name="Del Rio T.G."/>
            <person name="Tice H."/>
            <person name="Cheng J.F."/>
            <person name="Chen F."/>
            <person name="Nolan M."/>
            <person name="Bruce D."/>
            <person name="Goodwin L."/>
            <person name="Pitluck S."/>
            <person name="Ivanova N."/>
            <person name="Mavrommatis K."/>
            <person name="Ovchinnikova G."/>
            <person name="Pati A."/>
            <person name="Chen A."/>
            <person name="Palaniappan K."/>
            <person name="Land M."/>
            <person name="Hauser L."/>
            <person name="Chang Y.J."/>
            <person name="Jeffries C.C."/>
            <person name="Meincke L."/>
            <person name="Sims D."/>
            <person name="Brettin T."/>
            <person name="Detter J.C."/>
            <person name="Han C."/>
            <person name="Chain P."/>
            <person name="Bristow J."/>
            <person name="Eisen J.A."/>
            <person name="Markowitz V."/>
            <person name="Hugenholtz P."/>
            <person name="Kyrpides N.C."/>
            <person name="Klenk H.P."/>
            <person name="Lucas S."/>
        </authorList>
    </citation>
    <scope>NUCLEOTIDE SEQUENCE [LARGE SCALE GENOMIC DNA]</scope>
    <source>
        <strain evidence="3">DSM 4028 / VKM B-1378 / X</strain>
    </source>
</reference>
<dbReference type="KEGG" id="dba:Dbac_0119"/>
<name>C7LT24_DESBD</name>
<evidence type="ECO:0000259" key="1">
    <source>
        <dbReference type="Pfam" id="PF18588"/>
    </source>
</evidence>
<dbReference type="OrthoDB" id="5449821at2"/>
<dbReference type="HOGENOM" id="CLU_905297_0_0_7"/>
<dbReference type="RefSeq" id="WP_012805333.1">
    <property type="nucleotide sequence ID" value="NC_013173.1"/>
</dbReference>
<dbReference type="InterPro" id="IPR041307">
    <property type="entry name" value="WcbI"/>
</dbReference>
<dbReference type="STRING" id="525897.Dbac_0119"/>
<organism evidence="2 3">
    <name type="scientific">Desulfomicrobium baculatum (strain DSM 4028 / VKM B-1378 / X)</name>
    <name type="common">Desulfovibrio baculatus</name>
    <dbReference type="NCBI Taxonomy" id="525897"/>
    <lineage>
        <taxon>Bacteria</taxon>
        <taxon>Pseudomonadati</taxon>
        <taxon>Thermodesulfobacteriota</taxon>
        <taxon>Desulfovibrionia</taxon>
        <taxon>Desulfovibrionales</taxon>
        <taxon>Desulfomicrobiaceae</taxon>
        <taxon>Desulfomicrobium</taxon>
    </lineage>
</organism>
<proteinExistence type="predicted"/>
<evidence type="ECO:0000313" key="3">
    <source>
        <dbReference type="Proteomes" id="UP000002216"/>
    </source>
</evidence>
<sequence>MEPRIIIYATCQGEYLAKFLRASPGLRGYAVDVYRNYGQPGVFQPPNIPDEALDRCDLLIYHAVSNEAGRAAVAQLLSKLQRGALRVELPYVTSNLYWLLHYRTWTPLGVSHARRYGLIPYRSEALDMLVDCGLDEDEVVRLYSSLHIDQVLNVDAAVAETFSYWDDLDRRADGISVAPFLRERYRNEMLFYMFNHPSKAVFRYMADQLLARLGLPGLPDEALRGQDCGQKEMVPIHPGLAHRLGLRFVRAASRYLVNGRMMGFENYVRMYYRLRRQEIAQVATVVKRGVV</sequence>
<dbReference type="Pfam" id="PF18588">
    <property type="entry name" value="WcbI"/>
    <property type="match status" value="1"/>
</dbReference>
<accession>C7LT24</accession>
<dbReference type="Gene3D" id="3.40.50.12080">
    <property type="match status" value="2"/>
</dbReference>
<dbReference type="EMBL" id="CP001629">
    <property type="protein sequence ID" value="ACU88248.1"/>
    <property type="molecule type" value="Genomic_DNA"/>
</dbReference>
<dbReference type="Proteomes" id="UP000002216">
    <property type="component" value="Chromosome"/>
</dbReference>
<evidence type="ECO:0000313" key="2">
    <source>
        <dbReference type="EMBL" id="ACU88248.1"/>
    </source>
</evidence>
<protein>
    <recommendedName>
        <fullName evidence="1">Polysaccharide biosynthesis enzyme WcbI domain-containing protein</fullName>
    </recommendedName>
</protein>
<keyword evidence="3" id="KW-1185">Reference proteome</keyword>
<gene>
    <name evidence="2" type="ordered locus">Dbac_0119</name>
</gene>
<dbReference type="eggNOG" id="COG2755">
    <property type="taxonomic scope" value="Bacteria"/>
</dbReference>
<dbReference type="AlphaFoldDB" id="C7LT24"/>